<protein>
    <recommendedName>
        <fullName evidence="1">bAvd-like domain-containing protein</fullName>
    </recommendedName>
</protein>
<dbReference type="Pfam" id="PF22296">
    <property type="entry name" value="bAvd"/>
    <property type="match status" value="1"/>
</dbReference>
<proteinExistence type="predicted"/>
<dbReference type="AlphaFoldDB" id="A0A1G2E148"/>
<dbReference type="Proteomes" id="UP000177360">
    <property type="component" value="Unassembled WGS sequence"/>
</dbReference>
<dbReference type="InterPro" id="IPR055360">
    <property type="entry name" value="bAvd"/>
</dbReference>
<reference evidence="2 3" key="1">
    <citation type="journal article" date="2016" name="Nat. Commun.">
        <title>Thousands of microbial genomes shed light on interconnected biogeochemical processes in an aquifer system.</title>
        <authorList>
            <person name="Anantharaman K."/>
            <person name="Brown C.T."/>
            <person name="Hug L.A."/>
            <person name="Sharon I."/>
            <person name="Castelle C.J."/>
            <person name="Probst A.J."/>
            <person name="Thomas B.C."/>
            <person name="Singh A."/>
            <person name="Wilkins M.J."/>
            <person name="Karaoz U."/>
            <person name="Brodie E.L."/>
            <person name="Williams K.H."/>
            <person name="Hubbard S.S."/>
            <person name="Banfield J.F."/>
        </authorList>
    </citation>
    <scope>NUCLEOTIDE SEQUENCE [LARGE SCALE GENOMIC DNA]</scope>
</reference>
<evidence type="ECO:0000313" key="3">
    <source>
        <dbReference type="Proteomes" id="UP000177360"/>
    </source>
</evidence>
<dbReference type="Gene3D" id="1.20.1440.60">
    <property type="entry name" value="23S rRNA-intervening sequence"/>
    <property type="match status" value="1"/>
</dbReference>
<gene>
    <name evidence="2" type="ORF">A2626_02160</name>
</gene>
<dbReference type="CDD" id="cd16376">
    <property type="entry name" value="Avd_like"/>
    <property type="match status" value="1"/>
</dbReference>
<sequence>MDQSNFSHTFNYNLSRLLPLLQKTKIAYLLWYDYYQIMPKNHRHSLGKRIDTFFVEIIEALATASFLSREKKLPYVCLSIRKVDTLKIFLMILWETKSIDNKKYIVLSEKIDEIGKMLGGWSGQLQKQNSSGKKPEEK</sequence>
<dbReference type="SUPFAM" id="SSF158446">
    <property type="entry name" value="IVS-encoded protein-like"/>
    <property type="match status" value="1"/>
</dbReference>
<name>A0A1G2E148_9BACT</name>
<feature type="domain" description="bAvd-like" evidence="1">
    <location>
        <begin position="22"/>
        <end position="122"/>
    </location>
</feature>
<evidence type="ECO:0000313" key="2">
    <source>
        <dbReference type="EMBL" id="OGZ19465.1"/>
    </source>
</evidence>
<accession>A0A1G2E148</accession>
<comment type="caution">
    <text evidence="2">The sequence shown here is derived from an EMBL/GenBank/DDBJ whole genome shotgun (WGS) entry which is preliminary data.</text>
</comment>
<dbReference type="EMBL" id="MHLZ01000031">
    <property type="protein sequence ID" value="OGZ19465.1"/>
    <property type="molecule type" value="Genomic_DNA"/>
</dbReference>
<organism evidence="2 3">
    <name type="scientific">Candidatus Nealsonbacteria bacterium RIFCSPHIGHO2_01_FULL_38_55</name>
    <dbReference type="NCBI Taxonomy" id="1801664"/>
    <lineage>
        <taxon>Bacteria</taxon>
        <taxon>Candidatus Nealsoniibacteriota</taxon>
    </lineage>
</organism>
<evidence type="ECO:0000259" key="1">
    <source>
        <dbReference type="Pfam" id="PF22296"/>
    </source>
</evidence>
<dbReference type="InterPro" id="IPR036583">
    <property type="entry name" value="23S_rRNA_IVS_sf"/>
</dbReference>